<evidence type="ECO:0000256" key="3">
    <source>
        <dbReference type="ARBA" id="ARBA00023125"/>
    </source>
</evidence>
<feature type="domain" description="TF-B3" evidence="7">
    <location>
        <begin position="1"/>
        <end position="84"/>
    </location>
</feature>
<keyword evidence="3" id="KW-0238">DNA-binding</keyword>
<evidence type="ECO:0000256" key="4">
    <source>
        <dbReference type="ARBA" id="ARBA00023163"/>
    </source>
</evidence>
<comment type="caution">
    <text evidence="8">The sequence shown here is derived from an EMBL/GenBank/DDBJ whole genome shotgun (WGS) entry which is preliminary data.</text>
</comment>
<dbReference type="Pfam" id="PF02362">
    <property type="entry name" value="B3"/>
    <property type="match status" value="1"/>
</dbReference>
<dbReference type="PROSITE" id="PS50863">
    <property type="entry name" value="B3"/>
    <property type="match status" value="1"/>
</dbReference>
<evidence type="ECO:0000256" key="2">
    <source>
        <dbReference type="ARBA" id="ARBA00023015"/>
    </source>
</evidence>
<keyword evidence="9" id="KW-1185">Reference proteome</keyword>
<keyword evidence="2" id="KW-0805">Transcription regulation</keyword>
<dbReference type="GO" id="GO:0003677">
    <property type="term" value="F:DNA binding"/>
    <property type="evidence" value="ECO:0007669"/>
    <property type="project" value="UniProtKB-KW"/>
</dbReference>
<dbReference type="SUPFAM" id="SSF101936">
    <property type="entry name" value="DNA-binding pseudobarrel domain"/>
    <property type="match status" value="2"/>
</dbReference>
<evidence type="ECO:0000256" key="5">
    <source>
        <dbReference type="ARBA" id="ARBA00023242"/>
    </source>
</evidence>
<reference evidence="8 9" key="1">
    <citation type="journal article" date="2019" name="Plant Biotechnol. J.">
        <title>The red bayberry genome and genetic basis of sex determination.</title>
        <authorList>
            <person name="Jia H.M."/>
            <person name="Jia H.J."/>
            <person name="Cai Q.L."/>
            <person name="Wang Y."/>
            <person name="Zhao H.B."/>
            <person name="Yang W.F."/>
            <person name="Wang G.Y."/>
            <person name="Li Y.H."/>
            <person name="Zhan D.L."/>
            <person name="Shen Y.T."/>
            <person name="Niu Q.F."/>
            <person name="Chang L."/>
            <person name="Qiu J."/>
            <person name="Zhao L."/>
            <person name="Xie H.B."/>
            <person name="Fu W.Y."/>
            <person name="Jin J."/>
            <person name="Li X.W."/>
            <person name="Jiao Y."/>
            <person name="Zhou C.C."/>
            <person name="Tu T."/>
            <person name="Chai C.Y."/>
            <person name="Gao J.L."/>
            <person name="Fan L.J."/>
            <person name="van de Weg E."/>
            <person name="Wang J.Y."/>
            <person name="Gao Z.S."/>
        </authorList>
    </citation>
    <scope>NUCLEOTIDE SEQUENCE [LARGE SCALE GENOMIC DNA]</scope>
    <source>
        <tissue evidence="8">Leaves</tissue>
    </source>
</reference>
<dbReference type="EMBL" id="RXIC02000025">
    <property type="protein sequence ID" value="KAB1207423.1"/>
    <property type="molecule type" value="Genomic_DNA"/>
</dbReference>
<dbReference type="Gene3D" id="2.40.330.10">
    <property type="entry name" value="DNA-binding pseudobarrel domain"/>
    <property type="match status" value="2"/>
</dbReference>
<proteinExistence type="predicted"/>
<dbReference type="InterPro" id="IPR003340">
    <property type="entry name" value="B3_DNA-bd"/>
</dbReference>
<gene>
    <name evidence="8" type="ORF">CJ030_MR7G012533</name>
</gene>
<dbReference type="Proteomes" id="UP000516437">
    <property type="component" value="Chromosome 7"/>
</dbReference>
<dbReference type="PANTHER" id="PTHR31920">
    <property type="entry name" value="B3 DOMAIN-CONTAINING"/>
    <property type="match status" value="1"/>
</dbReference>
<dbReference type="PANTHER" id="PTHR31920:SF147">
    <property type="entry name" value="TF-B3 DOMAIN-CONTAINING PROTEIN"/>
    <property type="match status" value="1"/>
</dbReference>
<protein>
    <submittedName>
        <fullName evidence="8">B3 domain-containing transcription factor VRN1</fullName>
    </submittedName>
</protein>
<dbReference type="SMART" id="SM01019">
    <property type="entry name" value="B3"/>
    <property type="match status" value="1"/>
</dbReference>
<evidence type="ECO:0000313" key="9">
    <source>
        <dbReference type="Proteomes" id="UP000516437"/>
    </source>
</evidence>
<comment type="subcellular location">
    <subcellularLocation>
        <location evidence="1">Nucleus</location>
    </subcellularLocation>
</comment>
<keyword evidence="5" id="KW-0539">Nucleus</keyword>
<dbReference type="CDD" id="cd10017">
    <property type="entry name" value="B3_DNA"/>
    <property type="match status" value="1"/>
</dbReference>
<keyword evidence="4" id="KW-0804">Transcription</keyword>
<feature type="compositionally biased region" description="Basic and acidic residues" evidence="6">
    <location>
        <begin position="119"/>
        <end position="131"/>
    </location>
</feature>
<dbReference type="OrthoDB" id="1688597at2759"/>
<evidence type="ECO:0000256" key="1">
    <source>
        <dbReference type="ARBA" id="ARBA00004123"/>
    </source>
</evidence>
<evidence type="ECO:0000256" key="6">
    <source>
        <dbReference type="SAM" id="MobiDB-lite"/>
    </source>
</evidence>
<organism evidence="8 9">
    <name type="scientific">Morella rubra</name>
    <name type="common">Chinese bayberry</name>
    <dbReference type="NCBI Taxonomy" id="262757"/>
    <lineage>
        <taxon>Eukaryota</taxon>
        <taxon>Viridiplantae</taxon>
        <taxon>Streptophyta</taxon>
        <taxon>Embryophyta</taxon>
        <taxon>Tracheophyta</taxon>
        <taxon>Spermatophyta</taxon>
        <taxon>Magnoliopsida</taxon>
        <taxon>eudicotyledons</taxon>
        <taxon>Gunneridae</taxon>
        <taxon>Pentapetalae</taxon>
        <taxon>rosids</taxon>
        <taxon>fabids</taxon>
        <taxon>Fagales</taxon>
        <taxon>Myricaceae</taxon>
        <taxon>Morella</taxon>
    </lineage>
</organism>
<dbReference type="InterPro" id="IPR050655">
    <property type="entry name" value="Plant_B3_domain"/>
</dbReference>
<accession>A0A6A1V408</accession>
<dbReference type="InterPro" id="IPR015300">
    <property type="entry name" value="DNA-bd_pseudobarrel_sf"/>
</dbReference>
<feature type="region of interest" description="Disordered" evidence="6">
    <location>
        <begin position="109"/>
        <end position="131"/>
    </location>
</feature>
<dbReference type="GO" id="GO:0005634">
    <property type="term" value="C:nucleus"/>
    <property type="evidence" value="ECO:0007669"/>
    <property type="project" value="UniProtKB-SubCell"/>
</dbReference>
<evidence type="ECO:0000259" key="7">
    <source>
        <dbReference type="PROSITE" id="PS50863"/>
    </source>
</evidence>
<dbReference type="AlphaFoldDB" id="A0A6A1V408"/>
<name>A0A6A1V408_9ROSI</name>
<evidence type="ECO:0000313" key="8">
    <source>
        <dbReference type="EMBL" id="KAB1207423.1"/>
    </source>
</evidence>
<sequence length="243" mass="27938">MADMKLRIPEKFVREFGDELSTVATLTVPSGQIWQVGLEKANENMWVHEGRQNFVEFNSIDYGHFLVFRYNGNSNFLVLLFDKTATEIQYPMNQHCQLEGQVDFMKADDAKKSRHHDKLNKNELSDSDEFSEKPKDRSEVFVRKRLTRTCSKARVLMMSRGRERAIEAARMFKPKSASFLGIFRPLKILNGYMVPSAFAVNYLSPGQNVKLQTSDGRQWHAKCSRSGQRANALQIGRGWTSFS</sequence>